<keyword evidence="2" id="KW-1185">Reference proteome</keyword>
<proteinExistence type="predicted"/>
<evidence type="ECO:0000313" key="1">
    <source>
        <dbReference type="EMBL" id="UOQ47740.1"/>
    </source>
</evidence>
<name>A0ABY4ETJ1_9BACI</name>
<gene>
    <name evidence="1" type="ORF">MUN88_17050</name>
</gene>
<organism evidence="1 2">
    <name type="scientific">Gracilibacillus caseinilyticus</name>
    <dbReference type="NCBI Taxonomy" id="2932256"/>
    <lineage>
        <taxon>Bacteria</taxon>
        <taxon>Bacillati</taxon>
        <taxon>Bacillota</taxon>
        <taxon>Bacilli</taxon>
        <taxon>Bacillales</taxon>
        <taxon>Bacillaceae</taxon>
        <taxon>Gracilibacillus</taxon>
    </lineage>
</organism>
<sequence length="105" mass="12220">MRLTKTMYVIDKSEREVIDLDPLGNPIYGEGEIIYHPIRCEIEPYSSELARTRLGLTVDVTHRAFCYPNDLLKLNVPIKYDGSGNYKITELLRYDKHYEVLIKKG</sequence>
<dbReference type="Proteomes" id="UP000831782">
    <property type="component" value="Chromosome"/>
</dbReference>
<protein>
    <submittedName>
        <fullName evidence="1">Uncharacterized protein</fullName>
    </submittedName>
</protein>
<dbReference type="EMBL" id="CP095072">
    <property type="protein sequence ID" value="UOQ47740.1"/>
    <property type="molecule type" value="Genomic_DNA"/>
</dbReference>
<dbReference type="RefSeq" id="WP_244717175.1">
    <property type="nucleotide sequence ID" value="NZ_CP095072.1"/>
</dbReference>
<evidence type="ECO:0000313" key="2">
    <source>
        <dbReference type="Proteomes" id="UP000831782"/>
    </source>
</evidence>
<accession>A0ABY4ETJ1</accession>
<reference evidence="1 2" key="1">
    <citation type="submission" date="2022-04" db="EMBL/GenBank/DDBJ databases">
        <title>Gracilibacillus sp. isolated from saltern.</title>
        <authorList>
            <person name="Won M."/>
            <person name="Lee C.-M."/>
            <person name="Woen H.-Y."/>
            <person name="Kwon S.-W."/>
        </authorList>
    </citation>
    <scope>NUCLEOTIDE SEQUENCE [LARGE SCALE GENOMIC DNA]</scope>
    <source>
        <strain evidence="1 2">SSWR10-1</strain>
    </source>
</reference>